<comment type="caution">
    <text evidence="1">The sequence shown here is derived from an EMBL/GenBank/DDBJ whole genome shotgun (WGS) entry which is preliminary data.</text>
</comment>
<dbReference type="OrthoDB" id="9798982at2"/>
<proteinExistence type="predicted"/>
<reference evidence="1 2" key="1">
    <citation type="submission" date="2015-08" db="EMBL/GenBank/DDBJ databases">
        <title>Draft Genome Sequence of Pseudoalteromonas porphyrae UCD-SED14.</title>
        <authorList>
            <person name="Coil D.A."/>
            <person name="Jospin G."/>
            <person name="Lee R.D."/>
            <person name="Eisen J.A."/>
        </authorList>
    </citation>
    <scope>NUCLEOTIDE SEQUENCE [LARGE SCALE GENOMIC DNA]</scope>
    <source>
        <strain evidence="1 2">UCD-SED14</strain>
    </source>
</reference>
<sequence length="210" mass="23713">MQSLLIEKNLIQIMPDAKAEHIALFIPALQSQVTKFDINSALRLAHFIAQVAHESGCFRYRVENLNYSARALRAVFGKYFTSDEMALQYARKQEAIANIVYANKMGNGDERSGDGWHYRGRGLIHLTGKDSYAGCADYLDIDIVSEPELLQRDPQIMVGSACYLWQVLKLNELADKDDLNSITCKINGGYHGLESRGDFLERAKQCFEID</sequence>
<dbReference type="PANTHER" id="PTHR34408:SF1">
    <property type="entry name" value="GLYCOSYL HYDROLASE FAMILY 19 DOMAIN-CONTAINING PROTEIN HI_1415"/>
    <property type="match status" value="1"/>
</dbReference>
<dbReference type="PATRIC" id="fig|187330.3.peg.3975"/>
<evidence type="ECO:0000313" key="1">
    <source>
        <dbReference type="EMBL" id="KPH63493.1"/>
    </source>
</evidence>
<dbReference type="RefSeq" id="WP_054203885.1">
    <property type="nucleotide sequence ID" value="NZ_LHPH01000008.1"/>
</dbReference>
<dbReference type="Proteomes" id="UP000037848">
    <property type="component" value="Unassembled WGS sequence"/>
</dbReference>
<protein>
    <submittedName>
        <fullName evidence="1">Glycoside hydrolase family 19</fullName>
    </submittedName>
</protein>
<dbReference type="SUPFAM" id="SSF53955">
    <property type="entry name" value="Lysozyme-like"/>
    <property type="match status" value="1"/>
</dbReference>
<name>A0A0N1MT56_9GAMM</name>
<evidence type="ECO:0000313" key="2">
    <source>
        <dbReference type="Proteomes" id="UP000037848"/>
    </source>
</evidence>
<dbReference type="InterPro" id="IPR052354">
    <property type="entry name" value="Cell_Wall_Dynamics_Protein"/>
</dbReference>
<gene>
    <name evidence="1" type="ORF">ADS77_09460</name>
</gene>
<dbReference type="EMBL" id="LHPH01000008">
    <property type="protein sequence ID" value="KPH63493.1"/>
    <property type="molecule type" value="Genomic_DNA"/>
</dbReference>
<dbReference type="InterPro" id="IPR023346">
    <property type="entry name" value="Lysozyme-like_dom_sf"/>
</dbReference>
<dbReference type="Gene3D" id="1.10.530.10">
    <property type="match status" value="1"/>
</dbReference>
<keyword evidence="1" id="KW-0378">Hydrolase</keyword>
<accession>A0A0N1MT56</accession>
<organism evidence="1 2">
    <name type="scientific">Pseudoalteromonas porphyrae</name>
    <dbReference type="NCBI Taxonomy" id="187330"/>
    <lineage>
        <taxon>Bacteria</taxon>
        <taxon>Pseudomonadati</taxon>
        <taxon>Pseudomonadota</taxon>
        <taxon>Gammaproteobacteria</taxon>
        <taxon>Alteromonadales</taxon>
        <taxon>Pseudoalteromonadaceae</taxon>
        <taxon>Pseudoalteromonas</taxon>
    </lineage>
</organism>
<keyword evidence="2" id="KW-1185">Reference proteome</keyword>
<dbReference type="AlphaFoldDB" id="A0A0N1MT56"/>
<dbReference type="PANTHER" id="PTHR34408">
    <property type="entry name" value="FAMILY PROTEIN, PUTATIVE-RELATED"/>
    <property type="match status" value="1"/>
</dbReference>
<dbReference type="STRING" id="187330.AMS58_04795"/>
<dbReference type="GO" id="GO:0016787">
    <property type="term" value="F:hydrolase activity"/>
    <property type="evidence" value="ECO:0007669"/>
    <property type="project" value="UniProtKB-KW"/>
</dbReference>